<keyword evidence="1" id="KW-0812">Transmembrane</keyword>
<sequence>MDTVLPLAFFSNIFIILHCLACTYTTHYFWLLKKELLLSAIDKTSRWQSRPFLLFLLYPKRHDRQVAKYPYIYICLFVCLNNLNLHFRIKPL</sequence>
<organism evidence="2 3">
    <name type="scientific">Phycomyces blakesleeanus</name>
    <dbReference type="NCBI Taxonomy" id="4837"/>
    <lineage>
        <taxon>Eukaryota</taxon>
        <taxon>Fungi</taxon>
        <taxon>Fungi incertae sedis</taxon>
        <taxon>Mucoromycota</taxon>
        <taxon>Mucoromycotina</taxon>
        <taxon>Mucoromycetes</taxon>
        <taxon>Mucorales</taxon>
        <taxon>Phycomycetaceae</taxon>
        <taxon>Phycomyces</taxon>
    </lineage>
</organism>
<evidence type="ECO:0000313" key="2">
    <source>
        <dbReference type="EMBL" id="KAL0095908.1"/>
    </source>
</evidence>
<keyword evidence="1" id="KW-1133">Transmembrane helix</keyword>
<protein>
    <recommendedName>
        <fullName evidence="4">Secreted protein</fullName>
    </recommendedName>
</protein>
<accession>A0ABR3BAM3</accession>
<reference evidence="2 3" key="1">
    <citation type="submission" date="2024-04" db="EMBL/GenBank/DDBJ databases">
        <title>Symmetric and asymmetric DNA N6-adenine methylation regulates different biological responses in Mucorales.</title>
        <authorList>
            <consortium name="Lawrence Berkeley National Laboratory"/>
            <person name="Lax C."/>
            <person name="Mondo S.J."/>
            <person name="Osorio-Concepcion M."/>
            <person name="Muszewska A."/>
            <person name="Corrochano-Luque M."/>
            <person name="Gutierrez G."/>
            <person name="Riley R."/>
            <person name="Lipzen A."/>
            <person name="Guo J."/>
            <person name="Hundley H."/>
            <person name="Amirebrahimi M."/>
            <person name="Ng V."/>
            <person name="Lorenzo-Gutierrez D."/>
            <person name="Binder U."/>
            <person name="Yang J."/>
            <person name="Song Y."/>
            <person name="Canovas D."/>
            <person name="Navarro E."/>
            <person name="Freitag M."/>
            <person name="Gabaldon T."/>
            <person name="Grigoriev I.V."/>
            <person name="Corrochano L.M."/>
            <person name="Nicolas F.E."/>
            <person name="Garre V."/>
        </authorList>
    </citation>
    <scope>NUCLEOTIDE SEQUENCE [LARGE SCALE GENOMIC DNA]</scope>
    <source>
        <strain evidence="2 3">L51</strain>
    </source>
</reference>
<proteinExistence type="predicted"/>
<feature type="transmembrane region" description="Helical" evidence="1">
    <location>
        <begin position="69"/>
        <end position="87"/>
    </location>
</feature>
<dbReference type="Proteomes" id="UP001448207">
    <property type="component" value="Unassembled WGS sequence"/>
</dbReference>
<gene>
    <name evidence="2" type="ORF">J3Q64DRAFT_1000878</name>
</gene>
<evidence type="ECO:0008006" key="4">
    <source>
        <dbReference type="Google" id="ProtNLM"/>
    </source>
</evidence>
<keyword evidence="1" id="KW-0472">Membrane</keyword>
<name>A0ABR3BAM3_PHYBL</name>
<comment type="caution">
    <text evidence="2">The sequence shown here is derived from an EMBL/GenBank/DDBJ whole genome shotgun (WGS) entry which is preliminary data.</text>
</comment>
<dbReference type="EMBL" id="JBCLYO010000001">
    <property type="protein sequence ID" value="KAL0095908.1"/>
    <property type="molecule type" value="Genomic_DNA"/>
</dbReference>
<keyword evidence="3" id="KW-1185">Reference proteome</keyword>
<feature type="transmembrane region" description="Helical" evidence="1">
    <location>
        <begin position="7"/>
        <end position="30"/>
    </location>
</feature>
<evidence type="ECO:0000313" key="3">
    <source>
        <dbReference type="Proteomes" id="UP001448207"/>
    </source>
</evidence>
<evidence type="ECO:0000256" key="1">
    <source>
        <dbReference type="SAM" id="Phobius"/>
    </source>
</evidence>